<dbReference type="SUPFAM" id="SSF53448">
    <property type="entry name" value="Nucleotide-diphospho-sugar transferases"/>
    <property type="match status" value="1"/>
</dbReference>
<name>A0ABR2J484_9PEZI</name>
<dbReference type="EMBL" id="JAPCWZ010000003">
    <property type="protein sequence ID" value="KAK8872592.1"/>
    <property type="molecule type" value="Genomic_DNA"/>
</dbReference>
<comment type="similarity">
    <text evidence="1">Belongs to the glycosyltransferase 32 family.</text>
</comment>
<dbReference type="Proteomes" id="UP001390339">
    <property type="component" value="Unassembled WGS sequence"/>
</dbReference>
<dbReference type="InterPro" id="IPR007577">
    <property type="entry name" value="GlycoTrfase_DXD_sugar-bd_CS"/>
</dbReference>
<dbReference type="PANTHER" id="PTHR46830">
    <property type="entry name" value="TRANSFERASE, PUTATIVE-RELATED"/>
    <property type="match status" value="1"/>
</dbReference>
<protein>
    <submittedName>
        <fullName evidence="2">Gly-transf-sug domain containing protein</fullName>
    </submittedName>
</protein>
<organism evidence="2 3">
    <name type="scientific">Apiospora arundinis</name>
    <dbReference type="NCBI Taxonomy" id="335852"/>
    <lineage>
        <taxon>Eukaryota</taxon>
        <taxon>Fungi</taxon>
        <taxon>Dikarya</taxon>
        <taxon>Ascomycota</taxon>
        <taxon>Pezizomycotina</taxon>
        <taxon>Sordariomycetes</taxon>
        <taxon>Xylariomycetidae</taxon>
        <taxon>Amphisphaeriales</taxon>
        <taxon>Apiosporaceae</taxon>
        <taxon>Apiospora</taxon>
    </lineage>
</organism>
<dbReference type="Pfam" id="PF04488">
    <property type="entry name" value="Gly_transf_sug"/>
    <property type="match status" value="1"/>
</dbReference>
<dbReference type="InterPro" id="IPR029044">
    <property type="entry name" value="Nucleotide-diphossugar_trans"/>
</dbReference>
<evidence type="ECO:0000313" key="2">
    <source>
        <dbReference type="EMBL" id="KAK8872592.1"/>
    </source>
</evidence>
<keyword evidence="3" id="KW-1185">Reference proteome</keyword>
<reference evidence="2 3" key="1">
    <citation type="journal article" date="2024" name="IMA Fungus">
        <title>Apiospora arundinis, a panoply of carbohydrate-active enzymes and secondary metabolites.</title>
        <authorList>
            <person name="Sorensen T."/>
            <person name="Petersen C."/>
            <person name="Muurmann A.T."/>
            <person name="Christiansen J.V."/>
            <person name="Brundto M.L."/>
            <person name="Overgaard C.K."/>
            <person name="Boysen A.T."/>
            <person name="Wollenberg R.D."/>
            <person name="Larsen T.O."/>
            <person name="Sorensen J.L."/>
            <person name="Nielsen K.L."/>
            <person name="Sondergaard T.E."/>
        </authorList>
    </citation>
    <scope>NUCLEOTIDE SEQUENCE [LARGE SCALE GENOMIC DNA]</scope>
    <source>
        <strain evidence="2 3">AAU 773</strain>
    </source>
</reference>
<accession>A0ABR2J484</accession>
<gene>
    <name evidence="2" type="ORF">PGQ11_003106</name>
</gene>
<evidence type="ECO:0000313" key="3">
    <source>
        <dbReference type="Proteomes" id="UP001390339"/>
    </source>
</evidence>
<comment type="caution">
    <text evidence="2">The sequence shown here is derived from an EMBL/GenBank/DDBJ whole genome shotgun (WGS) entry which is preliminary data.</text>
</comment>
<sequence>MSHTIRNLRGFDRLVLPLICFLLGSLTTLIVSYHPALEFSSSSPAHSLQQYLAPSRDSSSTQGGAATIIPPIVHFVQLKQDQGSVLHFSFEAFLALYAASYHIRPSAIYIHHDFSDEDIANATQHGSSWTKKMLNSTLFPSLRLSRVTAPTEANGHPILRVEHKSDFVRLEQLQRHGGVYLDWDVVVLRPLAPLLGAGFRAVVGRQFDAFINNGIILAVPQSVVVRVLAREAHRVFDGEWITHSVRLLTRVAGALAAVPGEVLIMDFKAFSPFSWEQDSVNLLLGRHPGEAVLAEPLASLEGVNGTSSTSPYEIWEKTQAATARREWVYDFSDAIFLHKIFNSVENPKGYIGVNVPYILARDSNYALATWPIVMEGIKIGLIDAQDDTF</sequence>
<proteinExistence type="inferred from homology"/>
<dbReference type="PANTHER" id="PTHR46830:SF2">
    <property type="entry name" value="ALPHA-1,4-N-ACETYLGLUCOSAMINYLTRANSFERASE"/>
    <property type="match status" value="1"/>
</dbReference>
<dbReference type="Gene3D" id="3.90.550.20">
    <property type="match status" value="1"/>
</dbReference>
<evidence type="ECO:0000256" key="1">
    <source>
        <dbReference type="ARBA" id="ARBA00009003"/>
    </source>
</evidence>